<keyword evidence="1" id="KW-1133">Transmembrane helix</keyword>
<keyword evidence="1" id="KW-0472">Membrane</keyword>
<feature type="transmembrane region" description="Helical" evidence="1">
    <location>
        <begin position="79"/>
        <end position="98"/>
    </location>
</feature>
<sequence length="302" mass="32727">MGGRSSCCRRDNANVAERILAKWRQALSDVDGLDTLNELDRLSDKLEGAEAMPCGDIQLCRKVAQVPDRPGFMERCIGARTYCLVVFVMFVASLYAFWRCGYAQLLHEGDLAAHALWPGPAGEQEDRLHEWPEAWEVVFSGAVAVRQRPSPGGQRLDAKGWNSIVMGRLEPGGEWIKLETEPGYMRVSLPGSEQAILRRSHAEFSEITSGTCKQAGRSSVLDRSSCASAAYMLRGMAEALHVSESPMEPAPDGCYRLGGQFYFSEAAGNWGQGAVPARLRGNASADASAAGARPVCVSRTAA</sequence>
<evidence type="ECO:0000256" key="1">
    <source>
        <dbReference type="SAM" id="Phobius"/>
    </source>
</evidence>
<dbReference type="EMBL" id="HBGW01043064">
    <property type="protein sequence ID" value="CAD9568444.1"/>
    <property type="molecule type" value="Transcribed_RNA"/>
</dbReference>
<gene>
    <name evidence="2" type="ORF">BRAN1462_LOCUS27281</name>
</gene>
<evidence type="ECO:0000313" key="2">
    <source>
        <dbReference type="EMBL" id="CAD9568444.1"/>
    </source>
</evidence>
<protein>
    <submittedName>
        <fullName evidence="2">Uncharacterized protein</fullName>
    </submittedName>
</protein>
<organism evidence="2">
    <name type="scientific">Zooxanthella nutricula</name>
    <dbReference type="NCBI Taxonomy" id="1333877"/>
    <lineage>
        <taxon>Eukaryota</taxon>
        <taxon>Sar</taxon>
        <taxon>Alveolata</taxon>
        <taxon>Dinophyceae</taxon>
        <taxon>Peridiniales</taxon>
        <taxon>Peridiniales incertae sedis</taxon>
        <taxon>Zooxanthella</taxon>
    </lineage>
</organism>
<accession>A0A6U6N612</accession>
<dbReference type="AlphaFoldDB" id="A0A6U6N612"/>
<name>A0A6U6N612_9DINO</name>
<keyword evidence="1" id="KW-0812">Transmembrane</keyword>
<reference evidence="2" key="1">
    <citation type="submission" date="2021-01" db="EMBL/GenBank/DDBJ databases">
        <authorList>
            <person name="Corre E."/>
            <person name="Pelletier E."/>
            <person name="Niang G."/>
            <person name="Scheremetjew M."/>
            <person name="Finn R."/>
            <person name="Kale V."/>
            <person name="Holt S."/>
            <person name="Cochrane G."/>
            <person name="Meng A."/>
            <person name="Brown T."/>
            <person name="Cohen L."/>
        </authorList>
    </citation>
    <scope>NUCLEOTIDE SEQUENCE</scope>
    <source>
        <strain evidence="2">RCC3387</strain>
    </source>
</reference>
<proteinExistence type="predicted"/>